<dbReference type="Gene3D" id="1.10.510.10">
    <property type="entry name" value="Transferase(Phosphotransferase) domain 1"/>
    <property type="match status" value="1"/>
</dbReference>
<dbReference type="EMBL" id="CP039353">
    <property type="protein sequence ID" value="QCE08283.1"/>
    <property type="molecule type" value="Genomic_DNA"/>
</dbReference>
<dbReference type="PROSITE" id="PS50011">
    <property type="entry name" value="PROTEIN_KINASE_DOM"/>
    <property type="match status" value="1"/>
</dbReference>
<keyword evidence="6" id="KW-0472">Membrane</keyword>
<dbReference type="PROSITE" id="PS51450">
    <property type="entry name" value="LRR"/>
    <property type="match status" value="2"/>
</dbReference>
<gene>
    <name evidence="9" type="ORF">DEO72_LG9g3311</name>
</gene>
<dbReference type="InterPro" id="IPR032675">
    <property type="entry name" value="LRR_dom_sf"/>
</dbReference>
<protein>
    <submittedName>
        <fullName evidence="9">Mitogen-activated protein kinase kinase kinase 1</fullName>
    </submittedName>
</protein>
<dbReference type="Pfam" id="PF23598">
    <property type="entry name" value="LRR_14"/>
    <property type="match status" value="1"/>
</dbReference>
<dbReference type="GO" id="GO:0016020">
    <property type="term" value="C:membrane"/>
    <property type="evidence" value="ECO:0007669"/>
    <property type="project" value="UniProtKB-SubCell"/>
</dbReference>
<feature type="compositionally biased region" description="Basic and acidic residues" evidence="7">
    <location>
        <begin position="1"/>
        <end position="21"/>
    </location>
</feature>
<evidence type="ECO:0000256" key="3">
    <source>
        <dbReference type="ARBA" id="ARBA00022692"/>
    </source>
</evidence>
<dbReference type="InterPro" id="IPR055164">
    <property type="entry name" value="EDR1/CTR1/ARMC3-like_pept-like"/>
</dbReference>
<dbReference type="FunFam" id="1.10.510.10:FF:000988">
    <property type="entry name" value="Leucine-rich repeat protein kinase family protein"/>
    <property type="match status" value="1"/>
</dbReference>
<dbReference type="InterPro" id="IPR055414">
    <property type="entry name" value="LRR_R13L4/SHOC2-like"/>
</dbReference>
<dbReference type="SMART" id="SM00369">
    <property type="entry name" value="LRR_TYP"/>
    <property type="match status" value="4"/>
</dbReference>
<dbReference type="InterPro" id="IPR000719">
    <property type="entry name" value="Prot_kinase_dom"/>
</dbReference>
<dbReference type="InterPro" id="IPR038765">
    <property type="entry name" value="Papain-like_cys_pep_sf"/>
</dbReference>
<feature type="region of interest" description="Disordered" evidence="7">
    <location>
        <begin position="1"/>
        <end position="39"/>
    </location>
</feature>
<proteinExistence type="predicted"/>
<dbReference type="Pfam" id="PF14381">
    <property type="entry name" value="EDR1_CTR1_ARMC3_pept"/>
    <property type="match status" value="1"/>
</dbReference>
<dbReference type="AlphaFoldDB" id="A0A4D6N3C3"/>
<comment type="subcellular location">
    <subcellularLocation>
        <location evidence="1">Membrane</location>
    </subcellularLocation>
</comment>
<dbReference type="Proteomes" id="UP000501690">
    <property type="component" value="Linkage Group LG9"/>
</dbReference>
<evidence type="ECO:0000313" key="10">
    <source>
        <dbReference type="Proteomes" id="UP000501690"/>
    </source>
</evidence>
<keyword evidence="5" id="KW-1133">Transmembrane helix</keyword>
<keyword evidence="4" id="KW-0677">Repeat</keyword>
<keyword evidence="9" id="KW-0418">Kinase</keyword>
<dbReference type="FunFam" id="3.80.10.10:FF:000880">
    <property type="entry name" value="Leucine-rich repeat protein kinase family protein"/>
    <property type="match status" value="1"/>
</dbReference>
<feature type="region of interest" description="Disordered" evidence="7">
    <location>
        <begin position="299"/>
        <end position="320"/>
    </location>
</feature>
<evidence type="ECO:0000256" key="6">
    <source>
        <dbReference type="ARBA" id="ARBA00023136"/>
    </source>
</evidence>
<evidence type="ECO:0000256" key="7">
    <source>
        <dbReference type="SAM" id="MobiDB-lite"/>
    </source>
</evidence>
<dbReference type="PANTHER" id="PTHR24359">
    <property type="entry name" value="SERINE/THREONINE-PROTEIN KINASE SBK1"/>
    <property type="match status" value="1"/>
</dbReference>
<dbReference type="PRINTS" id="PR00019">
    <property type="entry name" value="LEURICHRPT"/>
</dbReference>
<dbReference type="Gene3D" id="3.80.10.10">
    <property type="entry name" value="Ribonuclease Inhibitor"/>
    <property type="match status" value="1"/>
</dbReference>
<organism evidence="9 10">
    <name type="scientific">Vigna unguiculata</name>
    <name type="common">Cowpea</name>
    <dbReference type="NCBI Taxonomy" id="3917"/>
    <lineage>
        <taxon>Eukaryota</taxon>
        <taxon>Viridiplantae</taxon>
        <taxon>Streptophyta</taxon>
        <taxon>Embryophyta</taxon>
        <taxon>Tracheophyta</taxon>
        <taxon>Spermatophyta</taxon>
        <taxon>Magnoliopsida</taxon>
        <taxon>eudicotyledons</taxon>
        <taxon>Gunneridae</taxon>
        <taxon>Pentapetalae</taxon>
        <taxon>rosids</taxon>
        <taxon>fabids</taxon>
        <taxon>Fabales</taxon>
        <taxon>Fabaceae</taxon>
        <taxon>Papilionoideae</taxon>
        <taxon>50 kb inversion clade</taxon>
        <taxon>NPAAA clade</taxon>
        <taxon>indigoferoid/millettioid clade</taxon>
        <taxon>Phaseoleae</taxon>
        <taxon>Vigna</taxon>
    </lineage>
</organism>
<keyword evidence="2" id="KW-0433">Leucine-rich repeat</keyword>
<dbReference type="SMART" id="SM00365">
    <property type="entry name" value="LRR_SD22"/>
    <property type="match status" value="2"/>
</dbReference>
<dbReference type="SUPFAM" id="SSF54001">
    <property type="entry name" value="Cysteine proteinases"/>
    <property type="match status" value="1"/>
</dbReference>
<evidence type="ECO:0000256" key="4">
    <source>
        <dbReference type="ARBA" id="ARBA00022737"/>
    </source>
</evidence>
<name>A0A4D6N3C3_VIGUN</name>
<dbReference type="InterPro" id="IPR011009">
    <property type="entry name" value="Kinase-like_dom_sf"/>
</dbReference>
<evidence type="ECO:0000256" key="2">
    <source>
        <dbReference type="ARBA" id="ARBA00022614"/>
    </source>
</evidence>
<feature type="domain" description="Protein kinase" evidence="8">
    <location>
        <begin position="786"/>
        <end position="1112"/>
    </location>
</feature>
<dbReference type="SUPFAM" id="SSF56112">
    <property type="entry name" value="Protein kinase-like (PK-like)"/>
    <property type="match status" value="1"/>
</dbReference>
<sequence>MQLLHSDEPASERRESPEKPECSCTFSDSLDSETDDSAAVDVTGKSVEFPEAENAEDSAESLYVYKNIYSLIPKSVSRLARLRTLKFFGNEINLFAPEVGNLTALECLQMKISSPGIGGLPLHSLHGLKELELSKGPPRTSAFPILTEISGLQCLTKLSICHFSIRYLPAEIGCLKKLEYLDLSFNKMKTLPVEISYLSGLISMKVANNKLMELPSAISSLSRLESLDLSNNKLTSLGSLELASMHSLKKLNLQYNKLLGTFQIPSWICCNMEGNDEARSKDDCGSSSVEMDLNESNFQENDETLSDGPQHISSSMLTSSSSSSRCFVSRKSGKRWKRRYYLQQKARQERLNNSRKWKAVDHDQLLSKKIHRISELVNHDSLDSETRAEIVSENGNLNDDKRIFSEQAINDNEVGNVNNDEVIIEKRFSEEDCCTAESEDEKDACLCSVENKQSEQDEASCLELLECVSKSKRHLDRDLDNPKPCKSRKSISSCSSLSCKYSKISFCGIEDHLSDGFYDAGRDRPFLPLERYEQNQCLASREVILLDRKRDEELDAVLLAAQALVQNLKQLNGFNRHGNQDVVDNLQTASLLALFVSDHFGGSDRGAIIERTRKSVSGSNYNKPFFCTCSVGSNTNIRASTEPVVNTIEDFTLSKISEKSLDSIKKRRNSIIVPIGSLQYGVCRHRALLFKYLCDHMEPPIPCELVRGYLDFSPHAWNIVLIKRGAKWVRMLIDACRPLDIREEENTEYFCRYIPLNRTTIPLSSRGIPGSDYSFPSLTACDELETKASTTLIKCKIGSVEAAAKVRTLADQGSSADKIKNFEYNCLGEIRILGALKHPCIVEMYGHQMSCQWSVSAEGNPEHRVFRSAIFMEYVKGGSLKNYLERLSETGKTYVPVELALHVAKDVSCALSELHSRHIIHRDIKSENILLDLDRKRDNGAPTVKLCDFDSAVPLRSTLHACCIAHVGTPPPCVCVGTPRWMAPEVMRTMYKKKSYGLEADIWSFGCLLLEMLTLQIPYSGLSDSHFLDSLQMGKRPQLTDELEALSSMNEPSMIPSGEEIEKSDVEEDMLKFLVDLFHKSKSSWTVDRTQPKARLYEGPLNTTTLTKNPILKNLGIGVFVTEN</sequence>
<dbReference type="PROSITE" id="PS00108">
    <property type="entry name" value="PROTEIN_KINASE_ST"/>
    <property type="match status" value="1"/>
</dbReference>
<keyword evidence="10" id="KW-1185">Reference proteome</keyword>
<keyword evidence="9" id="KW-0808">Transferase</keyword>
<evidence type="ECO:0000313" key="9">
    <source>
        <dbReference type="EMBL" id="QCE08283.1"/>
    </source>
</evidence>
<dbReference type="SMART" id="SM00364">
    <property type="entry name" value="LRR_BAC"/>
    <property type="match status" value="3"/>
</dbReference>
<evidence type="ECO:0000256" key="1">
    <source>
        <dbReference type="ARBA" id="ARBA00004370"/>
    </source>
</evidence>
<dbReference type="InterPro" id="IPR003591">
    <property type="entry name" value="Leu-rich_rpt_typical-subtyp"/>
</dbReference>
<dbReference type="PANTHER" id="PTHR24359:SF1">
    <property type="entry name" value="INHIBITOR OF NUCLEAR FACTOR KAPPA-B KINASE EPSILON SUBUNIT HOMOLOG 1-RELATED"/>
    <property type="match status" value="1"/>
</dbReference>
<dbReference type="InterPro" id="IPR001611">
    <property type="entry name" value="Leu-rich_rpt"/>
</dbReference>
<dbReference type="SMART" id="SM00220">
    <property type="entry name" value="S_TKc"/>
    <property type="match status" value="1"/>
</dbReference>
<accession>A0A4D6N3C3</accession>
<dbReference type="Pfam" id="PF00069">
    <property type="entry name" value="Pkinase"/>
    <property type="match status" value="1"/>
</dbReference>
<evidence type="ECO:0000256" key="5">
    <source>
        <dbReference type="ARBA" id="ARBA00022989"/>
    </source>
</evidence>
<keyword evidence="3" id="KW-0812">Transmembrane</keyword>
<dbReference type="InterPro" id="IPR008271">
    <property type="entry name" value="Ser/Thr_kinase_AS"/>
</dbReference>
<dbReference type="GO" id="GO:0005524">
    <property type="term" value="F:ATP binding"/>
    <property type="evidence" value="ECO:0007669"/>
    <property type="project" value="InterPro"/>
</dbReference>
<reference evidence="9 10" key="1">
    <citation type="submission" date="2019-04" db="EMBL/GenBank/DDBJ databases">
        <title>An improved genome assembly and genetic linkage map for asparagus bean, Vigna unguiculata ssp. sesquipedialis.</title>
        <authorList>
            <person name="Xia Q."/>
            <person name="Zhang R."/>
            <person name="Dong Y."/>
        </authorList>
    </citation>
    <scope>NUCLEOTIDE SEQUENCE [LARGE SCALE GENOMIC DNA]</scope>
    <source>
        <tissue evidence="9">Leaf</tissue>
    </source>
</reference>
<dbReference type="GO" id="GO:0004674">
    <property type="term" value="F:protein serine/threonine kinase activity"/>
    <property type="evidence" value="ECO:0007669"/>
    <property type="project" value="TreeGrafter"/>
</dbReference>
<evidence type="ECO:0000259" key="8">
    <source>
        <dbReference type="PROSITE" id="PS50011"/>
    </source>
</evidence>
<dbReference type="SUPFAM" id="SSF52058">
    <property type="entry name" value="L domain-like"/>
    <property type="match status" value="1"/>
</dbReference>